<reference evidence="3" key="1">
    <citation type="journal article" date="2020" name="Int. J. Syst. Evol. Microbiol.">
        <title>Alteromonas alba sp. nov., a marine bacterium isolated from the seawater of the West Pacific Ocean.</title>
        <authorList>
            <person name="Sun C."/>
            <person name="Wu Y.-H."/>
            <person name="Xamxidin M."/>
            <person name="Cheng H."/>
            <person name="Xu X.-W."/>
        </authorList>
    </citation>
    <scope>NUCLEOTIDE SEQUENCE [LARGE SCALE GENOMIC DNA]</scope>
    <source>
        <strain evidence="3">190</strain>
    </source>
</reference>
<keyword evidence="1" id="KW-0812">Transmembrane</keyword>
<dbReference type="OrthoDB" id="7863671at2"/>
<keyword evidence="3" id="KW-1185">Reference proteome</keyword>
<dbReference type="InterPro" id="IPR052165">
    <property type="entry name" value="Membrane_assoc_protease"/>
</dbReference>
<name>A0A2S9VDS4_9ALTE</name>
<feature type="transmembrane region" description="Helical" evidence="1">
    <location>
        <begin position="6"/>
        <end position="25"/>
    </location>
</feature>
<dbReference type="PANTHER" id="PTHR33507">
    <property type="entry name" value="INNER MEMBRANE PROTEIN YBBJ"/>
    <property type="match status" value="1"/>
</dbReference>
<proteinExistence type="predicted"/>
<dbReference type="AlphaFoldDB" id="A0A2S9VDS4"/>
<dbReference type="Gene3D" id="2.40.50.140">
    <property type="entry name" value="Nucleic acid-binding proteins"/>
    <property type="match status" value="1"/>
</dbReference>
<dbReference type="GO" id="GO:0005886">
    <property type="term" value="C:plasma membrane"/>
    <property type="evidence" value="ECO:0007669"/>
    <property type="project" value="TreeGrafter"/>
</dbReference>
<keyword evidence="1" id="KW-0472">Membrane</keyword>
<dbReference type="EMBL" id="PVNP01000047">
    <property type="protein sequence ID" value="PRO74612.1"/>
    <property type="molecule type" value="Genomic_DNA"/>
</dbReference>
<evidence type="ECO:0000313" key="3">
    <source>
        <dbReference type="Proteomes" id="UP000238949"/>
    </source>
</evidence>
<evidence type="ECO:0000313" key="2">
    <source>
        <dbReference type="EMBL" id="PRO74612.1"/>
    </source>
</evidence>
<comment type="caution">
    <text evidence="2">The sequence shown here is derived from an EMBL/GenBank/DDBJ whole genome shotgun (WGS) entry which is preliminary data.</text>
</comment>
<dbReference type="RefSeq" id="WP_105933763.1">
    <property type="nucleotide sequence ID" value="NZ_PVNP01000047.1"/>
</dbReference>
<evidence type="ECO:0000256" key="1">
    <source>
        <dbReference type="SAM" id="Phobius"/>
    </source>
</evidence>
<protein>
    <submittedName>
        <fullName evidence="2">Activity regulator of membrane protease YbbK</fullName>
    </submittedName>
</protein>
<keyword evidence="1" id="KW-1133">Transmembrane helix</keyword>
<sequence>MDWIYANVTTVLVVTGLVLLIIEVAILGFATFVLFFVGLAALITAGIFYTGVLEATYINAFFCCAVLTAIIALVLYKPLKQMQQQVEKKTVKGDFNGLRFRLSEAIAPEAPGSHKYSGISWSVQCDEPIAAGTEVEVTNAEVGIFHVRPAAAK</sequence>
<accession>A0A2S9VDS4</accession>
<dbReference type="Proteomes" id="UP000238949">
    <property type="component" value="Unassembled WGS sequence"/>
</dbReference>
<dbReference type="InterPro" id="IPR012340">
    <property type="entry name" value="NA-bd_OB-fold"/>
</dbReference>
<organism evidence="2 3">
    <name type="scientific">Alteromonas alba</name>
    <dbReference type="NCBI Taxonomy" id="2079529"/>
    <lineage>
        <taxon>Bacteria</taxon>
        <taxon>Pseudomonadati</taxon>
        <taxon>Pseudomonadota</taxon>
        <taxon>Gammaproteobacteria</taxon>
        <taxon>Alteromonadales</taxon>
        <taxon>Alteromonadaceae</taxon>
        <taxon>Alteromonas/Salinimonas group</taxon>
        <taxon>Alteromonas</taxon>
    </lineage>
</organism>
<dbReference type="PANTHER" id="PTHR33507:SF3">
    <property type="entry name" value="INNER MEMBRANE PROTEIN YBBJ"/>
    <property type="match status" value="1"/>
</dbReference>
<feature type="transmembrane region" description="Helical" evidence="1">
    <location>
        <begin position="57"/>
        <end position="76"/>
    </location>
</feature>
<gene>
    <name evidence="2" type="ORF">C6Y40_05760</name>
</gene>
<dbReference type="GO" id="GO:0008233">
    <property type="term" value="F:peptidase activity"/>
    <property type="evidence" value="ECO:0007669"/>
    <property type="project" value="UniProtKB-KW"/>
</dbReference>
<dbReference type="GO" id="GO:0006508">
    <property type="term" value="P:proteolysis"/>
    <property type="evidence" value="ECO:0007669"/>
    <property type="project" value="UniProtKB-KW"/>
</dbReference>
<keyword evidence="2" id="KW-0378">Hydrolase</keyword>
<keyword evidence="2" id="KW-0645">Protease</keyword>
<feature type="transmembrane region" description="Helical" evidence="1">
    <location>
        <begin position="32"/>
        <end position="51"/>
    </location>
</feature>